<dbReference type="PROSITE" id="PS00107">
    <property type="entry name" value="PROTEIN_KINASE_ATP"/>
    <property type="match status" value="1"/>
</dbReference>
<evidence type="ECO:0000256" key="13">
    <source>
        <dbReference type="SAM" id="MobiDB-lite"/>
    </source>
</evidence>
<dbReference type="GO" id="GO:0004674">
    <property type="term" value="F:protein serine/threonine kinase activity"/>
    <property type="evidence" value="ECO:0007669"/>
    <property type="project" value="UniProtKB-KW"/>
</dbReference>
<evidence type="ECO:0000256" key="8">
    <source>
        <dbReference type="ARBA" id="ARBA00049003"/>
    </source>
</evidence>
<evidence type="ECO:0000256" key="6">
    <source>
        <dbReference type="ARBA" id="ARBA00022777"/>
    </source>
</evidence>
<dbReference type="Gene3D" id="3.30.10.30">
    <property type="entry name" value="DYRK"/>
    <property type="match status" value="1"/>
</dbReference>
<dbReference type="PANTHER" id="PTHR24058">
    <property type="entry name" value="DUAL SPECIFICITY PROTEIN KINASE"/>
    <property type="match status" value="1"/>
</dbReference>
<keyword evidence="4" id="KW-0808">Transferase</keyword>
<feature type="region of interest" description="Disordered" evidence="13">
    <location>
        <begin position="1"/>
        <end position="50"/>
    </location>
</feature>
<dbReference type="Gene3D" id="3.30.200.20">
    <property type="entry name" value="Phosphorylase Kinase, domain 1"/>
    <property type="match status" value="1"/>
</dbReference>
<dbReference type="SMART" id="SM00220">
    <property type="entry name" value="S_TKc"/>
    <property type="match status" value="1"/>
</dbReference>
<dbReference type="Proteomes" id="UP000187209">
    <property type="component" value="Unassembled WGS sequence"/>
</dbReference>
<dbReference type="EC" id="2.7.12.1" evidence="2"/>
<organism evidence="15 16">
    <name type="scientific">Stentor coeruleus</name>
    <dbReference type="NCBI Taxonomy" id="5963"/>
    <lineage>
        <taxon>Eukaryota</taxon>
        <taxon>Sar</taxon>
        <taxon>Alveolata</taxon>
        <taxon>Ciliophora</taxon>
        <taxon>Postciliodesmatophora</taxon>
        <taxon>Heterotrichea</taxon>
        <taxon>Heterotrichida</taxon>
        <taxon>Stentoridae</taxon>
        <taxon>Stentor</taxon>
    </lineage>
</organism>
<comment type="catalytic activity">
    <reaction evidence="9">
        <text>L-threonyl-[protein] + ATP = O-phospho-L-threonyl-[protein] + ADP + H(+)</text>
        <dbReference type="Rhea" id="RHEA:46608"/>
        <dbReference type="Rhea" id="RHEA-COMP:11060"/>
        <dbReference type="Rhea" id="RHEA-COMP:11605"/>
        <dbReference type="ChEBI" id="CHEBI:15378"/>
        <dbReference type="ChEBI" id="CHEBI:30013"/>
        <dbReference type="ChEBI" id="CHEBI:30616"/>
        <dbReference type="ChEBI" id="CHEBI:61977"/>
        <dbReference type="ChEBI" id="CHEBI:456216"/>
        <dbReference type="EC" id="2.7.12.1"/>
    </reaction>
</comment>
<evidence type="ECO:0000313" key="15">
    <source>
        <dbReference type="EMBL" id="OMJ69570.1"/>
    </source>
</evidence>
<comment type="caution">
    <text evidence="15">The sequence shown here is derived from an EMBL/GenBank/DDBJ whole genome shotgun (WGS) entry which is preliminary data.</text>
</comment>
<dbReference type="EMBL" id="MPUH01001181">
    <property type="protein sequence ID" value="OMJ69570.1"/>
    <property type="molecule type" value="Genomic_DNA"/>
</dbReference>
<dbReference type="InterPro" id="IPR042521">
    <property type="entry name" value="DYRK"/>
</dbReference>
<keyword evidence="5 11" id="KW-0547">Nucleotide-binding</keyword>
<protein>
    <recommendedName>
        <fullName evidence="2">dual-specificity kinase</fullName>
        <ecNumber evidence="2">2.7.12.1</ecNumber>
    </recommendedName>
</protein>
<dbReference type="InterPro" id="IPR011009">
    <property type="entry name" value="Kinase-like_dom_sf"/>
</dbReference>
<dbReference type="GO" id="GO:0005856">
    <property type="term" value="C:cytoskeleton"/>
    <property type="evidence" value="ECO:0007669"/>
    <property type="project" value="TreeGrafter"/>
</dbReference>
<evidence type="ECO:0000256" key="3">
    <source>
        <dbReference type="ARBA" id="ARBA00022527"/>
    </source>
</evidence>
<dbReference type="SUPFAM" id="SSF56112">
    <property type="entry name" value="Protein kinase-like (PK-like)"/>
    <property type="match status" value="1"/>
</dbReference>
<evidence type="ECO:0000256" key="12">
    <source>
        <dbReference type="RuleBase" id="RU000304"/>
    </source>
</evidence>
<dbReference type="GO" id="GO:0005524">
    <property type="term" value="F:ATP binding"/>
    <property type="evidence" value="ECO:0007669"/>
    <property type="project" value="UniProtKB-UniRule"/>
</dbReference>
<keyword evidence="6" id="KW-0418">Kinase</keyword>
<keyword evidence="7 11" id="KW-0067">ATP-binding</keyword>
<dbReference type="Gene3D" id="1.10.510.10">
    <property type="entry name" value="Transferase(Phosphotransferase) domain 1"/>
    <property type="match status" value="1"/>
</dbReference>
<proteinExistence type="inferred from homology"/>
<feature type="compositionally biased region" description="Polar residues" evidence="13">
    <location>
        <begin position="28"/>
        <end position="41"/>
    </location>
</feature>
<gene>
    <name evidence="15" type="ORF">SteCoe_32659</name>
</gene>
<evidence type="ECO:0000313" key="16">
    <source>
        <dbReference type="Proteomes" id="UP000187209"/>
    </source>
</evidence>
<dbReference type="GO" id="GO:0004712">
    <property type="term" value="F:protein serine/threonine/tyrosine kinase activity"/>
    <property type="evidence" value="ECO:0007669"/>
    <property type="project" value="UniProtKB-EC"/>
</dbReference>
<feature type="binding site" evidence="11">
    <location>
        <position position="141"/>
    </location>
    <ligand>
        <name>ATP</name>
        <dbReference type="ChEBI" id="CHEBI:30616"/>
    </ligand>
</feature>
<sequence>MRSEHLNFSQRKTSSTGSSSHGSCSPRYKSQYSPRATSNPRSHPDTTEGSYKTCESILQESFNDLSIYEHDEIILYDKIYYIGQNCVKASGAFTDDEGDYMGLVGDHLAYRYEIIKLIGKGAFGQVYECLDHKYQENVAIKILKNKNRFTQSGLSEIKLLTDLDDTDSTGSIVKKYANFEFRGHLCIVFELLSISLYEFLEKHNFSGMNKNIVKRIAVQLLITLKLIHSLGVIHCDLKPENILFKYEGKSSIKLIDFGSACFQYEKLRDYVQSRYYRAPEIVLGGVYNEKIDLWSLGCILVECTIGIPLFPAESEADLLKKQIEVLGQPPNDMIKNSRLGSEYFNEEYQFVGKNDQNMTFEDNKSLEEILDGCDTKFIKFIKECLEWDPEMRFSAEDGLNHPWIRGRD</sequence>
<evidence type="ECO:0000256" key="10">
    <source>
        <dbReference type="ARBA" id="ARBA00051680"/>
    </source>
</evidence>
<name>A0A1R2AYW8_9CILI</name>
<feature type="compositionally biased region" description="Low complexity" evidence="13">
    <location>
        <begin position="13"/>
        <end position="25"/>
    </location>
</feature>
<dbReference type="OrthoDB" id="9332038at2759"/>
<comment type="catalytic activity">
    <reaction evidence="10">
        <text>L-tyrosyl-[protein] + ATP = O-phospho-L-tyrosyl-[protein] + ADP + H(+)</text>
        <dbReference type="Rhea" id="RHEA:10596"/>
        <dbReference type="Rhea" id="RHEA-COMP:10136"/>
        <dbReference type="Rhea" id="RHEA-COMP:20101"/>
        <dbReference type="ChEBI" id="CHEBI:15378"/>
        <dbReference type="ChEBI" id="CHEBI:30616"/>
        <dbReference type="ChEBI" id="CHEBI:46858"/>
        <dbReference type="ChEBI" id="CHEBI:61978"/>
        <dbReference type="ChEBI" id="CHEBI:456216"/>
        <dbReference type="EC" id="2.7.12.1"/>
    </reaction>
</comment>
<dbReference type="PANTHER" id="PTHR24058:SF22">
    <property type="entry name" value="DUAL SPECIFICITY TYROSINE-PHOSPHORYLATION-REGULATED KINASE 4"/>
    <property type="match status" value="1"/>
</dbReference>
<accession>A0A1R2AYW8</accession>
<evidence type="ECO:0000256" key="5">
    <source>
        <dbReference type="ARBA" id="ARBA00022741"/>
    </source>
</evidence>
<dbReference type="AlphaFoldDB" id="A0A1R2AYW8"/>
<keyword evidence="3 12" id="KW-0723">Serine/threonine-protein kinase</keyword>
<dbReference type="InterPro" id="IPR008271">
    <property type="entry name" value="Ser/Thr_kinase_AS"/>
</dbReference>
<reference evidence="15 16" key="1">
    <citation type="submission" date="2016-11" db="EMBL/GenBank/DDBJ databases">
        <title>The macronuclear genome of Stentor coeruleus: a giant cell with tiny introns.</title>
        <authorList>
            <person name="Slabodnick M."/>
            <person name="Ruby J.G."/>
            <person name="Reiff S.B."/>
            <person name="Swart E.C."/>
            <person name="Gosai S."/>
            <person name="Prabakaran S."/>
            <person name="Witkowska E."/>
            <person name="Larue G.E."/>
            <person name="Fisher S."/>
            <person name="Freeman R.M."/>
            <person name="Gunawardena J."/>
            <person name="Chu W."/>
            <person name="Stover N.A."/>
            <person name="Gregory B.D."/>
            <person name="Nowacki M."/>
            <person name="Derisi J."/>
            <person name="Roy S.W."/>
            <person name="Marshall W.F."/>
            <person name="Sood P."/>
        </authorList>
    </citation>
    <scope>NUCLEOTIDE SEQUENCE [LARGE SCALE GENOMIC DNA]</scope>
    <source>
        <strain evidence="15">WM001</strain>
    </source>
</reference>
<evidence type="ECO:0000256" key="9">
    <source>
        <dbReference type="ARBA" id="ARBA00049308"/>
    </source>
</evidence>
<dbReference type="InterPro" id="IPR017441">
    <property type="entry name" value="Protein_kinase_ATP_BS"/>
</dbReference>
<feature type="domain" description="Protein kinase" evidence="14">
    <location>
        <begin position="112"/>
        <end position="404"/>
    </location>
</feature>
<dbReference type="InterPro" id="IPR050494">
    <property type="entry name" value="Ser_Thr_dual-spec_kinase"/>
</dbReference>
<evidence type="ECO:0000256" key="4">
    <source>
        <dbReference type="ARBA" id="ARBA00022679"/>
    </source>
</evidence>
<evidence type="ECO:0000256" key="1">
    <source>
        <dbReference type="ARBA" id="ARBA00008867"/>
    </source>
</evidence>
<evidence type="ECO:0000256" key="11">
    <source>
        <dbReference type="PROSITE-ProRule" id="PRU10141"/>
    </source>
</evidence>
<dbReference type="PROSITE" id="PS00108">
    <property type="entry name" value="PROTEIN_KINASE_ST"/>
    <property type="match status" value="1"/>
</dbReference>
<evidence type="ECO:0000259" key="14">
    <source>
        <dbReference type="PROSITE" id="PS50011"/>
    </source>
</evidence>
<evidence type="ECO:0000256" key="7">
    <source>
        <dbReference type="ARBA" id="ARBA00022840"/>
    </source>
</evidence>
<keyword evidence="16" id="KW-1185">Reference proteome</keyword>
<dbReference type="InterPro" id="IPR000719">
    <property type="entry name" value="Prot_kinase_dom"/>
</dbReference>
<dbReference type="GO" id="GO:0005737">
    <property type="term" value="C:cytoplasm"/>
    <property type="evidence" value="ECO:0007669"/>
    <property type="project" value="TreeGrafter"/>
</dbReference>
<feature type="compositionally biased region" description="Polar residues" evidence="13">
    <location>
        <begin position="1"/>
        <end position="12"/>
    </location>
</feature>
<dbReference type="PROSITE" id="PS50011">
    <property type="entry name" value="PROTEIN_KINASE_DOM"/>
    <property type="match status" value="1"/>
</dbReference>
<evidence type="ECO:0000256" key="2">
    <source>
        <dbReference type="ARBA" id="ARBA00013203"/>
    </source>
</evidence>
<comment type="catalytic activity">
    <reaction evidence="8">
        <text>L-seryl-[protein] + ATP = O-phospho-L-seryl-[protein] + ADP + H(+)</text>
        <dbReference type="Rhea" id="RHEA:17989"/>
        <dbReference type="Rhea" id="RHEA-COMP:9863"/>
        <dbReference type="Rhea" id="RHEA-COMP:11604"/>
        <dbReference type="ChEBI" id="CHEBI:15378"/>
        <dbReference type="ChEBI" id="CHEBI:29999"/>
        <dbReference type="ChEBI" id="CHEBI:30616"/>
        <dbReference type="ChEBI" id="CHEBI:83421"/>
        <dbReference type="ChEBI" id="CHEBI:456216"/>
        <dbReference type="EC" id="2.7.12.1"/>
    </reaction>
</comment>
<comment type="similarity">
    <text evidence="1">Belongs to the protein kinase superfamily. CMGC Ser/Thr protein kinase family. MNB/DYRK subfamily.</text>
</comment>
<dbReference type="Pfam" id="PF00069">
    <property type="entry name" value="Pkinase"/>
    <property type="match status" value="1"/>
</dbReference>